<evidence type="ECO:0000313" key="7">
    <source>
        <dbReference type="EMBL" id="QKG81156.1"/>
    </source>
</evidence>
<evidence type="ECO:0000256" key="5">
    <source>
        <dbReference type="ARBA" id="ARBA00023136"/>
    </source>
</evidence>
<proteinExistence type="predicted"/>
<evidence type="ECO:0000256" key="4">
    <source>
        <dbReference type="ARBA" id="ARBA00022989"/>
    </source>
</evidence>
<evidence type="ECO:0000313" key="8">
    <source>
        <dbReference type="Proteomes" id="UP000500961"/>
    </source>
</evidence>
<name>A0A7D3XNS9_9BACT</name>
<gene>
    <name evidence="7" type="ORF">FHG85_13055</name>
</gene>
<dbReference type="InterPro" id="IPR038078">
    <property type="entry name" value="PhoU-like_sf"/>
</dbReference>
<dbReference type="Gene3D" id="1.20.58.220">
    <property type="entry name" value="Phosphate transport system protein phou homolog 2, domain 2"/>
    <property type="match status" value="1"/>
</dbReference>
<dbReference type="PANTHER" id="PTHR10010">
    <property type="entry name" value="SOLUTE CARRIER FAMILY 34 SODIUM PHOSPHATE , MEMBER 2-RELATED"/>
    <property type="match status" value="1"/>
</dbReference>
<dbReference type="GO" id="GO:0044341">
    <property type="term" value="P:sodium-dependent phosphate transport"/>
    <property type="evidence" value="ECO:0007669"/>
    <property type="project" value="InterPro"/>
</dbReference>
<feature type="transmembrane region" description="Helical" evidence="6">
    <location>
        <begin position="6"/>
        <end position="25"/>
    </location>
</feature>
<feature type="transmembrane region" description="Helical" evidence="6">
    <location>
        <begin position="297"/>
        <end position="322"/>
    </location>
</feature>
<evidence type="ECO:0000256" key="6">
    <source>
        <dbReference type="SAM" id="Phobius"/>
    </source>
</evidence>
<dbReference type="PANTHER" id="PTHR10010:SF46">
    <property type="entry name" value="SODIUM-DEPENDENT PHOSPHATE TRANSPORT PROTEIN 2B"/>
    <property type="match status" value="1"/>
</dbReference>
<feature type="transmembrane region" description="Helical" evidence="6">
    <location>
        <begin position="220"/>
        <end position="243"/>
    </location>
</feature>
<dbReference type="GO" id="GO:0005886">
    <property type="term" value="C:plasma membrane"/>
    <property type="evidence" value="ECO:0007669"/>
    <property type="project" value="UniProtKB-SubCell"/>
</dbReference>
<reference evidence="7 8" key="1">
    <citation type="submission" date="2019-07" db="EMBL/GenBank/DDBJ databases">
        <title>Thalassofilum flectens gen. nov., sp. nov., a novel moderate thermophilic anaerobe from a shallow sea hot spring in Kunashir Island (Russia), representing a new family in the order Bacteroidales, and proposal of Thalassofilacea fam. nov.</title>
        <authorList>
            <person name="Kochetkova T.V."/>
            <person name="Podosokorskaya O.A."/>
            <person name="Novikov A."/>
            <person name="Elcheninov A.G."/>
            <person name="Toshchakov S.V."/>
            <person name="Kublanov I.V."/>
        </authorList>
    </citation>
    <scope>NUCLEOTIDE SEQUENCE [LARGE SCALE GENOMIC DNA]</scope>
    <source>
        <strain evidence="7 8">38-H</strain>
    </source>
</reference>
<dbReference type="Pfam" id="PF02690">
    <property type="entry name" value="Na_Pi_cotrans"/>
    <property type="match status" value="2"/>
</dbReference>
<dbReference type="SUPFAM" id="SSF109755">
    <property type="entry name" value="PhoU-like"/>
    <property type="match status" value="1"/>
</dbReference>
<keyword evidence="3 6" id="KW-0812">Transmembrane</keyword>
<dbReference type="NCBIfam" id="NF037997">
    <property type="entry name" value="Na_Pi_symport"/>
    <property type="match status" value="1"/>
</dbReference>
<keyword evidence="5 6" id="KW-0472">Membrane</keyword>
<dbReference type="GO" id="GO:0005436">
    <property type="term" value="F:sodium:phosphate symporter activity"/>
    <property type="evidence" value="ECO:0007669"/>
    <property type="project" value="InterPro"/>
</dbReference>
<keyword evidence="4 6" id="KW-1133">Transmembrane helix</keyword>
<protein>
    <submittedName>
        <fullName evidence="7">Na/Pi cotransporter family protein</fullName>
    </submittedName>
</protein>
<dbReference type="EMBL" id="CP041345">
    <property type="protein sequence ID" value="QKG81156.1"/>
    <property type="molecule type" value="Genomic_DNA"/>
</dbReference>
<dbReference type="RefSeq" id="WP_173076638.1">
    <property type="nucleotide sequence ID" value="NZ_CP041345.1"/>
</dbReference>
<evidence type="ECO:0000256" key="1">
    <source>
        <dbReference type="ARBA" id="ARBA00004651"/>
    </source>
</evidence>
<dbReference type="InterPro" id="IPR003841">
    <property type="entry name" value="Na/Pi_transpt"/>
</dbReference>
<dbReference type="NCBIfam" id="TIGR00704">
    <property type="entry name" value="NaPi_cotrn_rel"/>
    <property type="match status" value="1"/>
</dbReference>
<keyword evidence="2" id="KW-1003">Cell membrane</keyword>
<organism evidence="7 8">
    <name type="scientific">Tenuifilum thalassicum</name>
    <dbReference type="NCBI Taxonomy" id="2590900"/>
    <lineage>
        <taxon>Bacteria</taxon>
        <taxon>Pseudomonadati</taxon>
        <taxon>Bacteroidota</taxon>
        <taxon>Bacteroidia</taxon>
        <taxon>Bacteroidales</taxon>
        <taxon>Tenuifilaceae</taxon>
        <taxon>Tenuifilum</taxon>
    </lineage>
</organism>
<feature type="transmembrane region" description="Helical" evidence="6">
    <location>
        <begin position="46"/>
        <end position="64"/>
    </location>
</feature>
<feature type="transmembrane region" description="Helical" evidence="6">
    <location>
        <begin position="102"/>
        <end position="125"/>
    </location>
</feature>
<keyword evidence="8" id="KW-1185">Reference proteome</keyword>
<feature type="transmembrane region" description="Helical" evidence="6">
    <location>
        <begin position="137"/>
        <end position="155"/>
    </location>
</feature>
<dbReference type="KEGG" id="ttz:FHG85_13055"/>
<feature type="transmembrane region" description="Helical" evidence="6">
    <location>
        <begin position="70"/>
        <end position="90"/>
    </location>
</feature>
<accession>A0A7D3XNS9</accession>
<sequence length="569" mass="63760">MNYGLLDFLNLVGSLGLFLFGMKLLSESLQKVAGDKMRSILASMTSNRFMGILTGFLVTTVVQSSSATTVMVVSFVNAGLLSLAQSIGVIMGANIGTTVTAWLISLLGFKFSIMLVAVPLIGLGFPMLFSSKHNVKFWGEAIIGFSLLFIGLDFLKGSVPRVDQNPEMFAFLSNYSNMGFGSILIFLGVGTLLTVVIQSSSATMALTLVMCNQGWISYEVAAAMVLGENIGTTITANIAALIGNVSAKRAARAHFFFNIIGVIWMLILFYPFTRTIANVLTNITGLSPYTNPNEIPFALSIFHSSFNIINTFVLVWFTPILIKIVTWLTPSKKDEDEEFRLVHINVGLMTTAELSLVQAHKEVATYAKRVHRMFGFVRQLFSETNDKEFDALYQRIEKYEGISDRIEVEIATYLNKVSTYELSDESSRKLQALFRAISEIESVSDSNFHLARTLKRKREQKVWFNQEIRDNLNKMFDLLDDAYSIMKQNLETSQRNASINLGPVYEIEKQINEYRALLKENHIKNIEANKYKYQAGVIYSDMFNEAEKMGDYMVNVSEAIAEIEKHSIN</sequence>
<feature type="transmembrane region" description="Helical" evidence="6">
    <location>
        <begin position="175"/>
        <end position="200"/>
    </location>
</feature>
<evidence type="ECO:0000256" key="2">
    <source>
        <dbReference type="ARBA" id="ARBA00022475"/>
    </source>
</evidence>
<dbReference type="AlphaFoldDB" id="A0A7D3XNS9"/>
<dbReference type="InterPro" id="IPR004633">
    <property type="entry name" value="NaPi_cotrn-rel/YqeW-like"/>
</dbReference>
<comment type="subcellular location">
    <subcellularLocation>
        <location evidence="1">Cell membrane</location>
        <topology evidence="1">Multi-pass membrane protein</topology>
    </subcellularLocation>
</comment>
<evidence type="ECO:0000256" key="3">
    <source>
        <dbReference type="ARBA" id="ARBA00022692"/>
    </source>
</evidence>
<dbReference type="Proteomes" id="UP000500961">
    <property type="component" value="Chromosome"/>
</dbReference>
<feature type="transmembrane region" description="Helical" evidence="6">
    <location>
        <begin position="255"/>
        <end position="277"/>
    </location>
</feature>